<dbReference type="GO" id="GO:0005942">
    <property type="term" value="C:phosphatidylinositol 3-kinase complex"/>
    <property type="evidence" value="ECO:0007669"/>
    <property type="project" value="TreeGrafter"/>
</dbReference>
<dbReference type="GO" id="GO:0009968">
    <property type="term" value="P:negative regulation of signal transduction"/>
    <property type="evidence" value="ECO:0007669"/>
    <property type="project" value="UniProtKB-KW"/>
</dbReference>
<dbReference type="GO" id="GO:0046935">
    <property type="term" value="F:1-phosphatidylinositol-3-kinase regulator activity"/>
    <property type="evidence" value="ECO:0007669"/>
    <property type="project" value="TreeGrafter"/>
</dbReference>
<gene>
    <name evidence="8" type="ORF">NQ314_004079</name>
</gene>
<dbReference type="InterPro" id="IPR036036">
    <property type="entry name" value="SOCS_box-like_dom_sf"/>
</dbReference>
<dbReference type="PROSITE" id="PS50001">
    <property type="entry name" value="SH2"/>
    <property type="match status" value="1"/>
</dbReference>
<dbReference type="GO" id="GO:0046854">
    <property type="term" value="P:phosphatidylinositol phosphate biosynthetic process"/>
    <property type="evidence" value="ECO:0007669"/>
    <property type="project" value="TreeGrafter"/>
</dbReference>
<dbReference type="Pfam" id="PF00017">
    <property type="entry name" value="SH2"/>
    <property type="match status" value="1"/>
</dbReference>
<dbReference type="Proteomes" id="UP001162156">
    <property type="component" value="Unassembled WGS sequence"/>
</dbReference>
<keyword evidence="3" id="KW-0833">Ubl conjugation pathway</keyword>
<evidence type="ECO:0000256" key="4">
    <source>
        <dbReference type="ARBA" id="ARBA00022999"/>
    </source>
</evidence>
<evidence type="ECO:0008006" key="10">
    <source>
        <dbReference type="Google" id="ProtNLM"/>
    </source>
</evidence>
<accession>A0AAV8ZM23</accession>
<evidence type="ECO:0000313" key="8">
    <source>
        <dbReference type="EMBL" id="KAJ8965492.1"/>
    </source>
</evidence>
<keyword evidence="1" id="KW-0341">Growth regulation</keyword>
<protein>
    <recommendedName>
        <fullName evidence="10">Suppressor of cytokine signaling 6</fullName>
    </recommendedName>
</protein>
<evidence type="ECO:0000256" key="3">
    <source>
        <dbReference type="ARBA" id="ARBA00022786"/>
    </source>
</evidence>
<feature type="domain" description="SOCS box" evidence="7">
    <location>
        <begin position="294"/>
        <end position="340"/>
    </location>
</feature>
<keyword evidence="9" id="KW-1185">Reference proteome</keyword>
<dbReference type="PROSITE" id="PS50225">
    <property type="entry name" value="SOCS"/>
    <property type="match status" value="1"/>
</dbReference>
<sequence>MANSNNKETKSWIYRLRHLRIRRTSADTNTNNNEDFAAMVYRRNFPPYVNDATNYSRTRNSFRKNLRKMHTRVKNVFKHRNTANSTHTIQVSSVPTSSQSRIGVSSSTRVENIYTLEPVKEVTSNPSAAEAVCDGSPRIAGENHLSYDNLVSSICAERPVIPPRNLPKRTFPQLCEVQNIRVPKIEVVSLSNCYWYWGPISRKQADDRLDGFPDGAFLIRDSSSDRYIFTMSFRSVGRTLHTRIELSKSGYSFFDQGGYHSITELVEDALSKSKNGIYCYTKSGDEINPNYPVRLTLPVSRYDEVPSLKYLSRFVIRQCININDIEKLPLPLSLINYLQEDGPYF</sequence>
<keyword evidence="4 5" id="KW-0727">SH2 domain</keyword>
<organism evidence="8 9">
    <name type="scientific">Rhamnusium bicolor</name>
    <dbReference type="NCBI Taxonomy" id="1586634"/>
    <lineage>
        <taxon>Eukaryota</taxon>
        <taxon>Metazoa</taxon>
        <taxon>Ecdysozoa</taxon>
        <taxon>Arthropoda</taxon>
        <taxon>Hexapoda</taxon>
        <taxon>Insecta</taxon>
        <taxon>Pterygota</taxon>
        <taxon>Neoptera</taxon>
        <taxon>Endopterygota</taxon>
        <taxon>Coleoptera</taxon>
        <taxon>Polyphaga</taxon>
        <taxon>Cucujiformia</taxon>
        <taxon>Chrysomeloidea</taxon>
        <taxon>Cerambycidae</taxon>
        <taxon>Lepturinae</taxon>
        <taxon>Rhagiini</taxon>
        <taxon>Rhamnusium</taxon>
    </lineage>
</organism>
<evidence type="ECO:0000256" key="2">
    <source>
        <dbReference type="ARBA" id="ARBA00022700"/>
    </source>
</evidence>
<dbReference type="Pfam" id="PF07525">
    <property type="entry name" value="SOCS_box"/>
    <property type="match status" value="1"/>
</dbReference>
<dbReference type="SUPFAM" id="SSF55550">
    <property type="entry name" value="SH2 domain"/>
    <property type="match status" value="1"/>
</dbReference>
<dbReference type="InterPro" id="IPR036860">
    <property type="entry name" value="SH2_dom_sf"/>
</dbReference>
<dbReference type="InterPro" id="IPR001496">
    <property type="entry name" value="SOCS_box"/>
</dbReference>
<evidence type="ECO:0000256" key="1">
    <source>
        <dbReference type="ARBA" id="ARBA00022604"/>
    </source>
</evidence>
<name>A0AAV8ZM23_9CUCU</name>
<dbReference type="SMART" id="SM00969">
    <property type="entry name" value="SOCS_box"/>
    <property type="match status" value="1"/>
</dbReference>
<reference evidence="8" key="1">
    <citation type="journal article" date="2023" name="Insect Mol. Biol.">
        <title>Genome sequencing provides insights into the evolution of gene families encoding plant cell wall-degrading enzymes in longhorned beetles.</title>
        <authorList>
            <person name="Shin N.R."/>
            <person name="Okamura Y."/>
            <person name="Kirsch R."/>
            <person name="Pauchet Y."/>
        </authorList>
    </citation>
    <scope>NUCLEOTIDE SEQUENCE</scope>
    <source>
        <strain evidence="8">RBIC_L_NR</strain>
    </source>
</reference>
<dbReference type="SMART" id="SM00252">
    <property type="entry name" value="SH2"/>
    <property type="match status" value="1"/>
</dbReference>
<dbReference type="AlphaFoldDB" id="A0AAV8ZM23"/>
<comment type="caution">
    <text evidence="8">The sequence shown here is derived from an EMBL/GenBank/DDBJ whole genome shotgun (WGS) entry which is preliminary data.</text>
</comment>
<dbReference type="InterPro" id="IPR000980">
    <property type="entry name" value="SH2"/>
</dbReference>
<dbReference type="Gene3D" id="3.30.505.10">
    <property type="entry name" value="SH2 domain"/>
    <property type="match status" value="1"/>
</dbReference>
<evidence type="ECO:0000259" key="7">
    <source>
        <dbReference type="PROSITE" id="PS50225"/>
    </source>
</evidence>
<dbReference type="Gene3D" id="1.10.750.20">
    <property type="entry name" value="SOCS box"/>
    <property type="match status" value="1"/>
</dbReference>
<dbReference type="SMART" id="SM00253">
    <property type="entry name" value="SOCS"/>
    <property type="match status" value="1"/>
</dbReference>
<evidence type="ECO:0000256" key="5">
    <source>
        <dbReference type="PROSITE-ProRule" id="PRU00191"/>
    </source>
</evidence>
<dbReference type="SUPFAM" id="SSF158235">
    <property type="entry name" value="SOCS box-like"/>
    <property type="match status" value="1"/>
</dbReference>
<dbReference type="EMBL" id="JANEYF010001218">
    <property type="protein sequence ID" value="KAJ8965492.1"/>
    <property type="molecule type" value="Genomic_DNA"/>
</dbReference>
<dbReference type="PANTHER" id="PTHR10155">
    <property type="entry name" value="PHOSPHATIDYLINOSITOL 3-KINASE REGULATORY SUBUNIT"/>
    <property type="match status" value="1"/>
</dbReference>
<keyword evidence="2" id="KW-0734">Signal transduction inhibitor</keyword>
<evidence type="ECO:0000259" key="6">
    <source>
        <dbReference type="PROSITE" id="PS50001"/>
    </source>
</evidence>
<evidence type="ECO:0000313" key="9">
    <source>
        <dbReference type="Proteomes" id="UP001162156"/>
    </source>
</evidence>
<proteinExistence type="predicted"/>
<dbReference type="CDD" id="cd03717">
    <property type="entry name" value="SOCS_SOCS_like"/>
    <property type="match status" value="1"/>
</dbReference>
<dbReference type="GO" id="GO:0035556">
    <property type="term" value="P:intracellular signal transduction"/>
    <property type="evidence" value="ECO:0007669"/>
    <property type="project" value="InterPro"/>
</dbReference>
<dbReference type="PANTHER" id="PTHR10155:SF32">
    <property type="entry name" value="LP02169P"/>
    <property type="match status" value="1"/>
</dbReference>
<feature type="domain" description="SH2" evidence="6">
    <location>
        <begin position="195"/>
        <end position="299"/>
    </location>
</feature>